<sequence length="46" mass="4982">MEQGSPPLVPEVSNDDERSNARVVTDGEGGRRRPSPVEAPLVPDLR</sequence>
<name>A0ABD5ZR45_9EURY</name>
<dbReference type="RefSeq" id="WP_276233847.1">
    <property type="nucleotide sequence ID" value="NZ_CP119802.1"/>
</dbReference>
<organism evidence="2 3">
    <name type="scientific">Halosegnis marinus</name>
    <dbReference type="NCBI Taxonomy" id="3034023"/>
    <lineage>
        <taxon>Archaea</taxon>
        <taxon>Methanobacteriati</taxon>
        <taxon>Methanobacteriota</taxon>
        <taxon>Stenosarchaea group</taxon>
        <taxon>Halobacteria</taxon>
        <taxon>Halobacteriales</taxon>
        <taxon>Natronomonadaceae</taxon>
        <taxon>Halosegnis</taxon>
    </lineage>
</organism>
<comment type="caution">
    <text evidence="2">The sequence shown here is derived from an EMBL/GenBank/DDBJ whole genome shotgun (WGS) entry which is preliminary data.</text>
</comment>
<dbReference type="AlphaFoldDB" id="A0ABD5ZR45"/>
<dbReference type="GeneID" id="79267405"/>
<evidence type="ECO:0000256" key="1">
    <source>
        <dbReference type="SAM" id="MobiDB-lite"/>
    </source>
</evidence>
<protein>
    <submittedName>
        <fullName evidence="2">Uncharacterized protein</fullName>
    </submittedName>
</protein>
<proteinExistence type="predicted"/>
<evidence type="ECO:0000313" key="3">
    <source>
        <dbReference type="Proteomes" id="UP001596398"/>
    </source>
</evidence>
<accession>A0ABD5ZR45</accession>
<evidence type="ECO:0000313" key="2">
    <source>
        <dbReference type="EMBL" id="MFC7235708.1"/>
    </source>
</evidence>
<gene>
    <name evidence="2" type="ORF">ACFQJ4_10315</name>
</gene>
<feature type="region of interest" description="Disordered" evidence="1">
    <location>
        <begin position="1"/>
        <end position="46"/>
    </location>
</feature>
<dbReference type="EMBL" id="JBHTAP010000001">
    <property type="protein sequence ID" value="MFC7235708.1"/>
    <property type="molecule type" value="Genomic_DNA"/>
</dbReference>
<reference evidence="2 3" key="1">
    <citation type="journal article" date="2019" name="Int. J. Syst. Evol. Microbiol.">
        <title>The Global Catalogue of Microorganisms (GCM) 10K type strain sequencing project: providing services to taxonomists for standard genome sequencing and annotation.</title>
        <authorList>
            <consortium name="The Broad Institute Genomics Platform"/>
            <consortium name="The Broad Institute Genome Sequencing Center for Infectious Disease"/>
            <person name="Wu L."/>
            <person name="Ma J."/>
        </authorList>
    </citation>
    <scope>NUCLEOTIDE SEQUENCE [LARGE SCALE GENOMIC DNA]</scope>
    <source>
        <strain evidence="2 3">DT85</strain>
    </source>
</reference>
<keyword evidence="3" id="KW-1185">Reference proteome</keyword>
<dbReference type="Proteomes" id="UP001596398">
    <property type="component" value="Unassembled WGS sequence"/>
</dbReference>